<proteinExistence type="predicted"/>
<comment type="caution">
    <text evidence="2">The sequence shown here is derived from an EMBL/GenBank/DDBJ whole genome shotgun (WGS) entry which is preliminary data.</text>
</comment>
<reference evidence="2 3" key="1">
    <citation type="journal article" date="2024" name="ISME J.">
        <title>Tailless and filamentous prophages are predominant in marine Vibrio.</title>
        <authorList>
            <person name="Steensen K."/>
            <person name="Seneca J."/>
            <person name="Bartlau N."/>
            <person name="Yu X.A."/>
            <person name="Hussain F.A."/>
            <person name="Polz M.F."/>
        </authorList>
    </citation>
    <scope>NUCLEOTIDE SEQUENCE [LARGE SCALE GENOMIC DNA]</scope>
    <source>
        <strain evidence="2 3">10N.222.51.A1</strain>
    </source>
</reference>
<dbReference type="Proteomes" id="UP001570417">
    <property type="component" value="Unassembled WGS sequence"/>
</dbReference>
<organism evidence="2 3">
    <name type="scientific">Vibrio gallaecicus</name>
    <dbReference type="NCBI Taxonomy" id="552386"/>
    <lineage>
        <taxon>Bacteria</taxon>
        <taxon>Pseudomonadati</taxon>
        <taxon>Pseudomonadota</taxon>
        <taxon>Gammaproteobacteria</taxon>
        <taxon>Vibrionales</taxon>
        <taxon>Vibrionaceae</taxon>
        <taxon>Vibrio</taxon>
    </lineage>
</organism>
<name>A0ABV4NHW7_9VIBR</name>
<sequence>LNWALYQSGGNMNSKDNEANSKNANLGTDGLNKQYSQVHGNRGKQLNPNQLVPLRFVISKGSQVSCTERDDIIVNFVDHYFTEEFLKDKGLKVVDMSNPENQWLYSEVSDYQRERWLFLEYIEPVEKNCKNASDKLIKDFSGDISFVYENLLILDKVSYQVIGYPYDEPLDYCPGIDGY</sequence>
<feature type="compositionally biased region" description="Polar residues" evidence="1">
    <location>
        <begin position="8"/>
        <end position="29"/>
    </location>
</feature>
<accession>A0ABV4NHW7</accession>
<feature type="non-terminal residue" evidence="2">
    <location>
        <position position="1"/>
    </location>
</feature>
<dbReference type="RefSeq" id="WP_372268682.1">
    <property type="nucleotide sequence ID" value="NZ_JBFRUW010000168.1"/>
</dbReference>
<gene>
    <name evidence="2" type="ORF">AB4566_21730</name>
</gene>
<protein>
    <submittedName>
        <fullName evidence="2">Uncharacterized protein</fullName>
    </submittedName>
</protein>
<evidence type="ECO:0000256" key="1">
    <source>
        <dbReference type="SAM" id="MobiDB-lite"/>
    </source>
</evidence>
<feature type="region of interest" description="Disordered" evidence="1">
    <location>
        <begin position="7"/>
        <end position="29"/>
    </location>
</feature>
<keyword evidence="3" id="KW-1185">Reference proteome</keyword>
<evidence type="ECO:0000313" key="2">
    <source>
        <dbReference type="EMBL" id="MFA0570873.1"/>
    </source>
</evidence>
<evidence type="ECO:0000313" key="3">
    <source>
        <dbReference type="Proteomes" id="UP001570417"/>
    </source>
</evidence>
<dbReference type="EMBL" id="JBFRUW010000168">
    <property type="protein sequence ID" value="MFA0570873.1"/>
    <property type="molecule type" value="Genomic_DNA"/>
</dbReference>